<dbReference type="SMART" id="SM00389">
    <property type="entry name" value="HOX"/>
    <property type="match status" value="1"/>
</dbReference>
<keyword evidence="2" id="KW-0217">Developmental protein</keyword>
<evidence type="ECO:0000256" key="3">
    <source>
        <dbReference type="ARBA" id="ARBA00023015"/>
    </source>
</evidence>
<protein>
    <recommendedName>
        <fullName evidence="12">Homeobox domain-containing protein</fullName>
    </recommendedName>
</protein>
<dbReference type="CTD" id="30531"/>
<sequence>MRLGGEMASQETFNDLESSSSEEDSSRAELAERTAEKKSPPVVARHHPFSVEALMSGRKTDGRGREPTCCKPERASVEVSPTSLNPLYLCRETSSPPGGSRKTPTTPSSPVKSEASEPEDCAQWITNTAFSTQPRHISSSCQLRKHKTNRKPRTPFTTSQLLALERKFRQKQYLSIAERAEFSSSLTLTETQVKIWFQNRRAKAKRLQEAELEKLKMAADAKTAAAAAAAAGALHPGFTLPLSLGTMSLYGQAYSAYHHHHNRPILPISPLGLYATPLGYSMYHLS</sequence>
<comment type="similarity">
    <text evidence="8">Belongs to the Msh homeobox family.</text>
</comment>
<keyword evidence="5 9" id="KW-0371">Homeobox</keyword>
<dbReference type="Ensembl" id="ENSATET00000072099.2">
    <property type="protein sequence ID" value="ENSATEP00000057269.1"/>
    <property type="gene ID" value="ENSATEG00000029651.2"/>
</dbReference>
<dbReference type="InParanoid" id="A0A7N6B446"/>
<dbReference type="GeneTree" id="ENSGT00940000164716"/>
<evidence type="ECO:0000313" key="13">
    <source>
        <dbReference type="Ensembl" id="ENSATEP00000057269.1"/>
    </source>
</evidence>
<reference evidence="13" key="3">
    <citation type="submission" date="2025-09" db="UniProtKB">
        <authorList>
            <consortium name="Ensembl"/>
        </authorList>
    </citation>
    <scope>IDENTIFICATION</scope>
</reference>
<evidence type="ECO:0000256" key="6">
    <source>
        <dbReference type="ARBA" id="ARBA00023163"/>
    </source>
</evidence>
<dbReference type="PANTHER" id="PTHR24338">
    <property type="entry name" value="HOMEOBOX PROTEIN MSX"/>
    <property type="match status" value="1"/>
</dbReference>
<comment type="subcellular location">
    <subcellularLocation>
        <location evidence="1 9 10">Nucleus</location>
    </subcellularLocation>
</comment>
<keyword evidence="3" id="KW-0805">Transcription regulation</keyword>
<proteinExistence type="inferred from homology"/>
<dbReference type="InterPro" id="IPR001356">
    <property type="entry name" value="HD"/>
</dbReference>
<evidence type="ECO:0000256" key="8">
    <source>
        <dbReference type="ARBA" id="ARBA00038425"/>
    </source>
</evidence>
<evidence type="ECO:0000256" key="7">
    <source>
        <dbReference type="ARBA" id="ARBA00023242"/>
    </source>
</evidence>
<evidence type="ECO:0000256" key="11">
    <source>
        <dbReference type="SAM" id="MobiDB-lite"/>
    </source>
</evidence>
<organism evidence="13 14">
    <name type="scientific">Anabas testudineus</name>
    <name type="common">Climbing perch</name>
    <name type="synonym">Anthias testudineus</name>
    <dbReference type="NCBI Taxonomy" id="64144"/>
    <lineage>
        <taxon>Eukaryota</taxon>
        <taxon>Metazoa</taxon>
        <taxon>Chordata</taxon>
        <taxon>Craniata</taxon>
        <taxon>Vertebrata</taxon>
        <taxon>Euteleostomi</taxon>
        <taxon>Actinopterygii</taxon>
        <taxon>Neopterygii</taxon>
        <taxon>Teleostei</taxon>
        <taxon>Neoteleostei</taxon>
        <taxon>Acanthomorphata</taxon>
        <taxon>Anabantaria</taxon>
        <taxon>Anabantiformes</taxon>
        <taxon>Anabantoidei</taxon>
        <taxon>Anabantidae</taxon>
        <taxon>Anabas</taxon>
    </lineage>
</organism>
<dbReference type="InterPro" id="IPR017970">
    <property type="entry name" value="Homeobox_CS"/>
</dbReference>
<dbReference type="InterPro" id="IPR050674">
    <property type="entry name" value="Msh_Homeobox_Regulators"/>
</dbReference>
<dbReference type="FunFam" id="1.10.10.60:FF:000134">
    <property type="entry name" value="Homeobox protein MSX-1"/>
    <property type="match status" value="1"/>
</dbReference>
<evidence type="ECO:0000259" key="12">
    <source>
        <dbReference type="PROSITE" id="PS50071"/>
    </source>
</evidence>
<feature type="compositionally biased region" description="Basic and acidic residues" evidence="11">
    <location>
        <begin position="58"/>
        <end position="76"/>
    </location>
</feature>
<keyword evidence="7 9" id="KW-0539">Nucleus</keyword>
<dbReference type="GO" id="GO:0005634">
    <property type="term" value="C:nucleus"/>
    <property type="evidence" value="ECO:0007669"/>
    <property type="project" value="UniProtKB-SubCell"/>
</dbReference>
<reference evidence="13" key="2">
    <citation type="submission" date="2025-08" db="UniProtKB">
        <authorList>
            <consortium name="Ensembl"/>
        </authorList>
    </citation>
    <scope>IDENTIFICATION</scope>
</reference>
<dbReference type="Gene3D" id="1.10.10.60">
    <property type="entry name" value="Homeodomain-like"/>
    <property type="match status" value="1"/>
</dbReference>
<feature type="DNA-binding region" description="Homeobox" evidence="9">
    <location>
        <begin position="149"/>
        <end position="208"/>
    </location>
</feature>
<dbReference type="InterPro" id="IPR009057">
    <property type="entry name" value="Homeodomain-like_sf"/>
</dbReference>
<evidence type="ECO:0000313" key="14">
    <source>
        <dbReference type="Proteomes" id="UP000265040"/>
    </source>
</evidence>
<dbReference type="Pfam" id="PF00046">
    <property type="entry name" value="Homeodomain"/>
    <property type="match status" value="1"/>
</dbReference>
<feature type="region of interest" description="Disordered" evidence="11">
    <location>
        <begin position="1"/>
        <end position="117"/>
    </location>
</feature>
<keyword evidence="6" id="KW-0804">Transcription</keyword>
<reference evidence="13" key="1">
    <citation type="submission" date="2021-04" db="EMBL/GenBank/DDBJ databases">
        <authorList>
            <consortium name="Wellcome Sanger Institute Data Sharing"/>
        </authorList>
    </citation>
    <scope>NUCLEOTIDE SEQUENCE [LARGE SCALE GENOMIC DNA]</scope>
</reference>
<name>A0A7N6B446_ANATE</name>
<dbReference type="InterPro" id="IPR020479">
    <property type="entry name" value="HD_metazoa"/>
</dbReference>
<evidence type="ECO:0000256" key="2">
    <source>
        <dbReference type="ARBA" id="ARBA00022473"/>
    </source>
</evidence>
<evidence type="ECO:0000256" key="10">
    <source>
        <dbReference type="RuleBase" id="RU000682"/>
    </source>
</evidence>
<dbReference type="PRINTS" id="PR00024">
    <property type="entry name" value="HOMEOBOX"/>
</dbReference>
<evidence type="ECO:0000256" key="1">
    <source>
        <dbReference type="ARBA" id="ARBA00004123"/>
    </source>
</evidence>
<dbReference type="AlphaFoldDB" id="A0A7N6B446"/>
<dbReference type="GO" id="GO:0000977">
    <property type="term" value="F:RNA polymerase II transcription regulatory region sequence-specific DNA binding"/>
    <property type="evidence" value="ECO:0007669"/>
    <property type="project" value="TreeGrafter"/>
</dbReference>
<dbReference type="OrthoDB" id="6159439at2759"/>
<feature type="compositionally biased region" description="Basic residues" evidence="11">
    <location>
        <begin position="143"/>
        <end position="153"/>
    </location>
</feature>
<keyword evidence="14" id="KW-1185">Reference proteome</keyword>
<evidence type="ECO:0000256" key="9">
    <source>
        <dbReference type="PROSITE-ProRule" id="PRU00108"/>
    </source>
</evidence>
<dbReference type="GO" id="GO:0000981">
    <property type="term" value="F:DNA-binding transcription factor activity, RNA polymerase II-specific"/>
    <property type="evidence" value="ECO:0007669"/>
    <property type="project" value="InterPro"/>
</dbReference>
<feature type="region of interest" description="Disordered" evidence="11">
    <location>
        <begin position="135"/>
        <end position="154"/>
    </location>
</feature>
<dbReference type="SUPFAM" id="SSF46689">
    <property type="entry name" value="Homeodomain-like"/>
    <property type="match status" value="1"/>
</dbReference>
<dbReference type="PROSITE" id="PS50071">
    <property type="entry name" value="HOMEOBOX_2"/>
    <property type="match status" value="1"/>
</dbReference>
<dbReference type="CDD" id="cd00086">
    <property type="entry name" value="homeodomain"/>
    <property type="match status" value="1"/>
</dbReference>
<feature type="domain" description="Homeobox" evidence="12">
    <location>
        <begin position="147"/>
        <end position="207"/>
    </location>
</feature>
<dbReference type="Proteomes" id="UP000265040">
    <property type="component" value="Chromosome 14"/>
</dbReference>
<feature type="compositionally biased region" description="Basic and acidic residues" evidence="11">
    <location>
        <begin position="24"/>
        <end position="39"/>
    </location>
</feature>
<dbReference type="RefSeq" id="XP_026225744.1">
    <property type="nucleotide sequence ID" value="XM_026369959.1"/>
</dbReference>
<dbReference type="GeneID" id="113168896"/>
<accession>A0A7N6B446</accession>
<dbReference type="GO" id="GO:0043049">
    <property type="term" value="P:otic placode formation"/>
    <property type="evidence" value="ECO:0007669"/>
    <property type="project" value="UniProtKB-ARBA"/>
</dbReference>
<keyword evidence="4 9" id="KW-0238">DNA-binding</keyword>
<dbReference type="PANTHER" id="PTHR24338:SF10">
    <property type="entry name" value="HOMEOBOX PROTEIN MSX-2"/>
    <property type="match status" value="1"/>
</dbReference>
<evidence type="ECO:0000256" key="5">
    <source>
        <dbReference type="ARBA" id="ARBA00023155"/>
    </source>
</evidence>
<dbReference type="PROSITE" id="PS00027">
    <property type="entry name" value="HOMEOBOX_1"/>
    <property type="match status" value="1"/>
</dbReference>
<feature type="compositionally biased region" description="Polar residues" evidence="11">
    <location>
        <begin position="92"/>
        <end position="111"/>
    </location>
</feature>
<evidence type="ECO:0000256" key="4">
    <source>
        <dbReference type="ARBA" id="ARBA00023125"/>
    </source>
</evidence>